<proteinExistence type="inferred from homology"/>
<dbReference type="GO" id="GO:0004222">
    <property type="term" value="F:metalloendopeptidase activity"/>
    <property type="evidence" value="ECO:0007669"/>
    <property type="project" value="InterPro"/>
</dbReference>
<evidence type="ECO:0000313" key="8">
    <source>
        <dbReference type="EMBL" id="KAF2150560.1"/>
    </source>
</evidence>
<dbReference type="AlphaFoldDB" id="A0A9P4IY18"/>
<keyword evidence="2" id="KW-0479">Metal-binding</keyword>
<evidence type="ECO:0000256" key="5">
    <source>
        <dbReference type="ARBA" id="ARBA00023049"/>
    </source>
</evidence>
<dbReference type="InterPro" id="IPR001915">
    <property type="entry name" value="Peptidase_M48"/>
</dbReference>
<evidence type="ECO:0000256" key="1">
    <source>
        <dbReference type="ARBA" id="ARBA00022670"/>
    </source>
</evidence>
<evidence type="ECO:0000256" key="2">
    <source>
        <dbReference type="ARBA" id="ARBA00022723"/>
    </source>
</evidence>
<dbReference type="Pfam" id="PF01435">
    <property type="entry name" value="Peptidase_M48"/>
    <property type="match status" value="1"/>
</dbReference>
<evidence type="ECO:0000256" key="6">
    <source>
        <dbReference type="RuleBase" id="RU003983"/>
    </source>
</evidence>
<dbReference type="GO" id="GO:0006515">
    <property type="term" value="P:protein quality control for misfolded or incompletely synthesized proteins"/>
    <property type="evidence" value="ECO:0007669"/>
    <property type="project" value="TreeGrafter"/>
</dbReference>
<dbReference type="GO" id="GO:0005743">
    <property type="term" value="C:mitochondrial inner membrane"/>
    <property type="evidence" value="ECO:0007669"/>
    <property type="project" value="TreeGrafter"/>
</dbReference>
<accession>A0A9P4IY18</accession>
<keyword evidence="4 6" id="KW-0862">Zinc</keyword>
<keyword evidence="3 6" id="KW-0378">Hydrolase</keyword>
<dbReference type="InterPro" id="IPR051156">
    <property type="entry name" value="Mito/Outer_Membr_Metalloprot"/>
</dbReference>
<name>A0A9P4IY18_9PEZI</name>
<evidence type="ECO:0000259" key="7">
    <source>
        <dbReference type="Pfam" id="PF01435"/>
    </source>
</evidence>
<keyword evidence="9" id="KW-1185">Reference proteome</keyword>
<dbReference type="OrthoDB" id="7464992at2759"/>
<feature type="domain" description="Peptidase M48" evidence="7">
    <location>
        <begin position="146"/>
        <end position="325"/>
    </location>
</feature>
<dbReference type="GO" id="GO:0034982">
    <property type="term" value="P:mitochondrial protein processing"/>
    <property type="evidence" value="ECO:0007669"/>
    <property type="project" value="TreeGrafter"/>
</dbReference>
<reference evidence="8" key="1">
    <citation type="journal article" date="2020" name="Stud. Mycol.">
        <title>101 Dothideomycetes genomes: a test case for predicting lifestyles and emergence of pathogens.</title>
        <authorList>
            <person name="Haridas S."/>
            <person name="Albert R."/>
            <person name="Binder M."/>
            <person name="Bloem J."/>
            <person name="Labutti K."/>
            <person name="Salamov A."/>
            <person name="Andreopoulos B."/>
            <person name="Baker S."/>
            <person name="Barry K."/>
            <person name="Bills G."/>
            <person name="Bluhm B."/>
            <person name="Cannon C."/>
            <person name="Castanera R."/>
            <person name="Culley D."/>
            <person name="Daum C."/>
            <person name="Ezra D."/>
            <person name="Gonzalez J."/>
            <person name="Henrissat B."/>
            <person name="Kuo A."/>
            <person name="Liang C."/>
            <person name="Lipzen A."/>
            <person name="Lutzoni F."/>
            <person name="Magnuson J."/>
            <person name="Mondo S."/>
            <person name="Nolan M."/>
            <person name="Ohm R."/>
            <person name="Pangilinan J."/>
            <person name="Park H.-J."/>
            <person name="Ramirez L."/>
            <person name="Alfaro M."/>
            <person name="Sun H."/>
            <person name="Tritt A."/>
            <person name="Yoshinaga Y."/>
            <person name="Zwiers L.-H."/>
            <person name="Turgeon B."/>
            <person name="Goodwin S."/>
            <person name="Spatafora J."/>
            <person name="Crous P."/>
            <person name="Grigoriev I."/>
        </authorList>
    </citation>
    <scope>NUCLEOTIDE SEQUENCE</scope>
    <source>
        <strain evidence="8">CBS 260.36</strain>
    </source>
</reference>
<sequence length="356" mass="39758">MSAPWPRSVLNTAAWRSASRQSPPLQRHHTPQTRILHHFPPRTFSTSPLRQANRYQSFNRSPQQGPNILLRWASSPTFYYQIGGLGVVVGGVYIANLEEVPVSGRRRFRIASDEFVLKSSHQAYVDTLNENRGRIFPEHHPAHQLVERVLERLIPHVPEYSGQPTDWKVHVLANDEPNAFVLPGGKVFVNSGILPICAGEDGLAAVLGHEIAHNVAGHVGEKMSQSTIFSALAFVLNVGAIFLGLPDIRIFTHLAIDLGLTKPNSRTQESEADYIGLLIMSEACYDPRAAVGLWERMEQAAGAGPPQFLSTHPASRNRMVAIEEWLPKAEAKREESNCQPLLDYSRSFNQAFRRWT</sequence>
<comment type="similarity">
    <text evidence="6">Belongs to the peptidase M48 family.</text>
</comment>
<evidence type="ECO:0000256" key="4">
    <source>
        <dbReference type="ARBA" id="ARBA00022833"/>
    </source>
</evidence>
<dbReference type="CDD" id="cd07331">
    <property type="entry name" value="M48C_Oma1_like"/>
    <property type="match status" value="1"/>
</dbReference>
<dbReference type="PANTHER" id="PTHR22726">
    <property type="entry name" value="METALLOENDOPEPTIDASE OMA1"/>
    <property type="match status" value="1"/>
</dbReference>
<organism evidence="8 9">
    <name type="scientific">Myriangium duriaei CBS 260.36</name>
    <dbReference type="NCBI Taxonomy" id="1168546"/>
    <lineage>
        <taxon>Eukaryota</taxon>
        <taxon>Fungi</taxon>
        <taxon>Dikarya</taxon>
        <taxon>Ascomycota</taxon>
        <taxon>Pezizomycotina</taxon>
        <taxon>Dothideomycetes</taxon>
        <taxon>Dothideomycetidae</taxon>
        <taxon>Myriangiales</taxon>
        <taxon>Myriangiaceae</taxon>
        <taxon>Myriangium</taxon>
    </lineage>
</organism>
<evidence type="ECO:0000256" key="3">
    <source>
        <dbReference type="ARBA" id="ARBA00022801"/>
    </source>
</evidence>
<keyword evidence="1 6" id="KW-0645">Protease</keyword>
<dbReference type="Gene3D" id="3.30.2010.10">
    <property type="entry name" value="Metalloproteases ('zincins'), catalytic domain"/>
    <property type="match status" value="1"/>
</dbReference>
<evidence type="ECO:0000313" key="9">
    <source>
        <dbReference type="Proteomes" id="UP000799439"/>
    </source>
</evidence>
<protein>
    <recommendedName>
        <fullName evidence="7">Peptidase M48 domain-containing protein</fullName>
    </recommendedName>
</protein>
<gene>
    <name evidence="8" type="ORF">K461DRAFT_244311</name>
</gene>
<keyword evidence="5 6" id="KW-0482">Metalloprotease</keyword>
<comment type="cofactor">
    <cofactor evidence="6">
        <name>Zn(2+)</name>
        <dbReference type="ChEBI" id="CHEBI:29105"/>
    </cofactor>
    <text evidence="6">Binds 1 zinc ion per subunit.</text>
</comment>
<comment type="caution">
    <text evidence="8">The sequence shown here is derived from an EMBL/GenBank/DDBJ whole genome shotgun (WGS) entry which is preliminary data.</text>
</comment>
<dbReference type="GO" id="GO:0046872">
    <property type="term" value="F:metal ion binding"/>
    <property type="evidence" value="ECO:0007669"/>
    <property type="project" value="UniProtKB-KW"/>
</dbReference>
<dbReference type="EMBL" id="ML996089">
    <property type="protein sequence ID" value="KAF2150560.1"/>
    <property type="molecule type" value="Genomic_DNA"/>
</dbReference>
<dbReference type="PANTHER" id="PTHR22726:SF1">
    <property type="entry name" value="METALLOENDOPEPTIDASE OMA1, MITOCHONDRIAL"/>
    <property type="match status" value="1"/>
</dbReference>
<dbReference type="Proteomes" id="UP000799439">
    <property type="component" value="Unassembled WGS sequence"/>
</dbReference>